<evidence type="ECO:0000313" key="1">
    <source>
        <dbReference type="EMBL" id="KAJ9115295.1"/>
    </source>
</evidence>
<gene>
    <name evidence="1" type="ORF">QFC20_001162</name>
</gene>
<organism evidence="1 2">
    <name type="scientific">Naganishia adeliensis</name>
    <dbReference type="NCBI Taxonomy" id="92952"/>
    <lineage>
        <taxon>Eukaryota</taxon>
        <taxon>Fungi</taxon>
        <taxon>Dikarya</taxon>
        <taxon>Basidiomycota</taxon>
        <taxon>Agaricomycotina</taxon>
        <taxon>Tremellomycetes</taxon>
        <taxon>Filobasidiales</taxon>
        <taxon>Filobasidiaceae</taxon>
        <taxon>Naganishia</taxon>
    </lineage>
</organism>
<reference evidence="1" key="1">
    <citation type="submission" date="2023-04" db="EMBL/GenBank/DDBJ databases">
        <title>Draft Genome sequencing of Naganishia species isolated from polar environments using Oxford Nanopore Technology.</title>
        <authorList>
            <person name="Leo P."/>
            <person name="Venkateswaran K."/>
        </authorList>
    </citation>
    <scope>NUCLEOTIDE SEQUENCE</scope>
    <source>
        <strain evidence="1">MNA-CCFEE 5262</strain>
    </source>
</reference>
<comment type="caution">
    <text evidence="1">The sequence shown here is derived from an EMBL/GenBank/DDBJ whole genome shotgun (WGS) entry which is preliminary data.</text>
</comment>
<accession>A0ACC2WVH3</accession>
<name>A0ACC2WVH3_9TREE</name>
<protein>
    <submittedName>
        <fullName evidence="1">Uncharacterized protein</fullName>
    </submittedName>
</protein>
<proteinExistence type="predicted"/>
<dbReference type="EMBL" id="JASBWS010000006">
    <property type="protein sequence ID" value="KAJ9115295.1"/>
    <property type="molecule type" value="Genomic_DNA"/>
</dbReference>
<keyword evidence="2" id="KW-1185">Reference proteome</keyword>
<evidence type="ECO:0000313" key="2">
    <source>
        <dbReference type="Proteomes" id="UP001230649"/>
    </source>
</evidence>
<dbReference type="Proteomes" id="UP001230649">
    <property type="component" value="Unassembled WGS sequence"/>
</dbReference>
<sequence length="785" mass="88442">MQQASFCTRLADILQAQKAPSAAGQIVDAKDGLAAQWKDVALSEFGQEENADLQNEYWLQAQTWHLLAVLTEQRLSTNEATITPQKLVQQNPCVLPQKLVNCIIENDPQLREWIAIKQVLEHVNPLRPSTATGSTFRSAYLPDTSKEIDRLQRLHGTSDTAFAYDTATGTGVAMSLDLDSNLREKGVRGAGRWAGTDASRRENALSAVFDAVRRGRYEEAEEVCRKSGEAWRVAAIRGARFWGYDGSDDIAESEDAKLEGNLRRASTQERAVYGAISGDLDSVLPMCHTWDDHLWAHLNHHIITRLNTKLQEAKGYWYDRFEASRETSSALDVQDLEQTFERIERVQRDGVSAQAQDPYARIQQAIILGNEEDRVHAFADRLEALMEMDPSYAVLLTSFFAHFVLFRRLTGQEIDVDVANTVLQAYIDVLQGGQMDQLVAVYAAELREGTAEDSYAAFLRGMSRHASREERRMALLRAQQHGLNIRIIANAVIKPVVGVVQFKLRSIGSQQHSKRRTASAKEDFEEIIRSLQWLTFVEETYPDALNVANIVLCWMFNSNDLLAVRRLEESLPEDLIETCQARQRTFVEEDVMDQDMEQPHMANDAGIEQNIIELRFHTALRETLEALDEAEEQWGAGPAASLPNSLPSEQITWANERAAIIDSAYEGVVHLIRDSGWTSFTPSTSNESRNWGFDNVRQLYTGNLVLRIHELLVSSSSHIKSNLQRAIDLSTIVASEDSCVYDKMLLANPTTGTRPIEDYLQLVKDASMESLRLGQTDFWNVHQED</sequence>